<keyword evidence="2" id="KW-1185">Reference proteome</keyword>
<accession>A0A151SEK5</accession>
<protein>
    <submittedName>
        <fullName evidence="1">Uncharacterized protein</fullName>
    </submittedName>
</protein>
<sequence length="54" mass="6436">METVQSKHKSYVNQKRKFLEFAEKDYVFLKVTPTTEVKRTIKSNKLIPKFIGPY</sequence>
<evidence type="ECO:0000313" key="2">
    <source>
        <dbReference type="Proteomes" id="UP000075243"/>
    </source>
</evidence>
<dbReference type="Gramene" id="C.cajan_24177.t">
    <property type="protein sequence ID" value="C.cajan_24177.t.cds1"/>
    <property type="gene ID" value="C.cajan_24177"/>
</dbReference>
<reference evidence="1" key="1">
    <citation type="journal article" date="2012" name="Nat. Biotechnol.">
        <title>Draft genome sequence of pigeonpea (Cajanus cajan), an orphan legume crop of resource-poor farmers.</title>
        <authorList>
            <person name="Varshney R.K."/>
            <person name="Chen W."/>
            <person name="Li Y."/>
            <person name="Bharti A.K."/>
            <person name="Saxena R.K."/>
            <person name="Schlueter J.A."/>
            <person name="Donoghue M.T."/>
            <person name="Azam S."/>
            <person name="Fan G."/>
            <person name="Whaley A.M."/>
            <person name="Farmer A.D."/>
            <person name="Sheridan J."/>
            <person name="Iwata A."/>
            <person name="Tuteja R."/>
            <person name="Penmetsa R.V."/>
            <person name="Wu W."/>
            <person name="Upadhyaya H.D."/>
            <person name="Yang S.P."/>
            <person name="Shah T."/>
            <person name="Saxena K.B."/>
            <person name="Michael T."/>
            <person name="McCombie W.R."/>
            <person name="Yang B."/>
            <person name="Zhang G."/>
            <person name="Yang H."/>
            <person name="Wang J."/>
            <person name="Spillane C."/>
            <person name="Cook D.R."/>
            <person name="May G.D."/>
            <person name="Xu X."/>
            <person name="Jackson S.A."/>
        </authorList>
    </citation>
    <scope>NUCLEOTIDE SEQUENCE [LARGE SCALE GENOMIC DNA]</scope>
</reference>
<organism evidence="1 2">
    <name type="scientific">Cajanus cajan</name>
    <name type="common">Pigeon pea</name>
    <name type="synonym">Cajanus indicus</name>
    <dbReference type="NCBI Taxonomy" id="3821"/>
    <lineage>
        <taxon>Eukaryota</taxon>
        <taxon>Viridiplantae</taxon>
        <taxon>Streptophyta</taxon>
        <taxon>Embryophyta</taxon>
        <taxon>Tracheophyta</taxon>
        <taxon>Spermatophyta</taxon>
        <taxon>Magnoliopsida</taxon>
        <taxon>eudicotyledons</taxon>
        <taxon>Gunneridae</taxon>
        <taxon>Pentapetalae</taxon>
        <taxon>rosids</taxon>
        <taxon>fabids</taxon>
        <taxon>Fabales</taxon>
        <taxon>Fabaceae</taxon>
        <taxon>Papilionoideae</taxon>
        <taxon>50 kb inversion clade</taxon>
        <taxon>NPAAA clade</taxon>
        <taxon>indigoferoid/millettioid clade</taxon>
        <taxon>Phaseoleae</taxon>
        <taxon>Cajanus</taxon>
    </lineage>
</organism>
<dbReference type="Proteomes" id="UP000075243">
    <property type="component" value="Unassembled WGS sequence"/>
</dbReference>
<name>A0A151SEK5_CAJCA</name>
<evidence type="ECO:0000313" key="1">
    <source>
        <dbReference type="EMBL" id="KYP53225.1"/>
    </source>
</evidence>
<proteinExistence type="predicted"/>
<dbReference type="EMBL" id="KQ483415">
    <property type="protein sequence ID" value="KYP53225.1"/>
    <property type="molecule type" value="Genomic_DNA"/>
</dbReference>
<gene>
    <name evidence="1" type="ORF">KK1_024852</name>
</gene>
<dbReference type="AlphaFoldDB" id="A0A151SEK5"/>